<reference evidence="1" key="2">
    <citation type="journal article" date="2023" name="IMA Fungus">
        <title>Comparative genomic study of the Penicillium genus elucidates a diverse pangenome and 15 lateral gene transfer events.</title>
        <authorList>
            <person name="Petersen C."/>
            <person name="Sorensen T."/>
            <person name="Nielsen M.R."/>
            <person name="Sondergaard T.E."/>
            <person name="Sorensen J.L."/>
            <person name="Fitzpatrick D.A."/>
            <person name="Frisvad J.C."/>
            <person name="Nielsen K.L."/>
        </authorList>
    </citation>
    <scope>NUCLEOTIDE SEQUENCE</scope>
    <source>
        <strain evidence="1">IBT 22155</strain>
    </source>
</reference>
<dbReference type="OrthoDB" id="10439167at2759"/>
<accession>A0A9W9HAM4</accession>
<dbReference type="RefSeq" id="XP_056524779.1">
    <property type="nucleotide sequence ID" value="XM_056662666.1"/>
</dbReference>
<protein>
    <submittedName>
        <fullName evidence="1">Uncharacterized protein</fullName>
    </submittedName>
</protein>
<gene>
    <name evidence="1" type="ORF">N7515_001922</name>
</gene>
<name>A0A9W9HAM4_9EURO</name>
<dbReference type="EMBL" id="JAPQKL010000002">
    <property type="protein sequence ID" value="KAJ5143135.1"/>
    <property type="molecule type" value="Genomic_DNA"/>
</dbReference>
<evidence type="ECO:0000313" key="2">
    <source>
        <dbReference type="Proteomes" id="UP001149079"/>
    </source>
</evidence>
<keyword evidence="2" id="KW-1185">Reference proteome</keyword>
<dbReference type="Proteomes" id="UP001149079">
    <property type="component" value="Unassembled WGS sequence"/>
</dbReference>
<reference evidence="1" key="1">
    <citation type="submission" date="2022-11" db="EMBL/GenBank/DDBJ databases">
        <authorList>
            <person name="Petersen C."/>
        </authorList>
    </citation>
    <scope>NUCLEOTIDE SEQUENCE</scope>
    <source>
        <strain evidence="1">IBT 22155</strain>
    </source>
</reference>
<dbReference type="GeneID" id="81401836"/>
<evidence type="ECO:0000313" key="1">
    <source>
        <dbReference type="EMBL" id="KAJ5143135.1"/>
    </source>
</evidence>
<proteinExistence type="predicted"/>
<dbReference type="AlphaFoldDB" id="A0A9W9HAM4"/>
<comment type="caution">
    <text evidence="1">The sequence shown here is derived from an EMBL/GenBank/DDBJ whole genome shotgun (WGS) entry which is preliminary data.</text>
</comment>
<sequence length="124" mass="14136">MKESNGERRIVPLQTEAERYNASRLKSEINVQRCHLEAVHDRLDTAASNYAEEIDILIRKLKKVDEGDSTLELHVDAINDTLEKNRNSMRALIANLASLAGLTKANRKRDIEEDGFLFVDRESN</sequence>
<organism evidence="1 2">
    <name type="scientific">Penicillium bovifimosum</name>
    <dbReference type="NCBI Taxonomy" id="126998"/>
    <lineage>
        <taxon>Eukaryota</taxon>
        <taxon>Fungi</taxon>
        <taxon>Dikarya</taxon>
        <taxon>Ascomycota</taxon>
        <taxon>Pezizomycotina</taxon>
        <taxon>Eurotiomycetes</taxon>
        <taxon>Eurotiomycetidae</taxon>
        <taxon>Eurotiales</taxon>
        <taxon>Aspergillaceae</taxon>
        <taxon>Penicillium</taxon>
    </lineage>
</organism>